<dbReference type="AlphaFoldDB" id="A0AB73G7Y8"/>
<dbReference type="Proteomes" id="UP000061665">
    <property type="component" value="Unassembled WGS sequence"/>
</dbReference>
<sequence>MGVVGRIVDLAVVEPDFEIAHSRNLTTQSLEARFDMVRNGQTFSRRVAANPKASSLDAMYAILDDKDRPYYEHKLAA</sequence>
<gene>
    <name evidence="1" type="ORF">WJ53_00705</name>
</gene>
<proteinExistence type="predicted"/>
<name>A0AB73G7Y8_9BURK</name>
<accession>A0AB73G7Y8</accession>
<protein>
    <submittedName>
        <fullName evidence="1">Uncharacterized protein</fullName>
    </submittedName>
</protein>
<reference evidence="1 2" key="1">
    <citation type="submission" date="2015-11" db="EMBL/GenBank/DDBJ databases">
        <title>Expanding the genomic diversity of Burkholderia species for the development of highly accurate diagnostics.</title>
        <authorList>
            <person name="Sahl J."/>
            <person name="Keim P."/>
            <person name="Wagner D."/>
        </authorList>
    </citation>
    <scope>NUCLEOTIDE SEQUENCE [LARGE SCALE GENOMIC DNA]</scope>
    <source>
        <strain evidence="1 2">MSMB2058</strain>
    </source>
</reference>
<dbReference type="EMBL" id="LOZE01000012">
    <property type="protein sequence ID" value="KVM39931.1"/>
    <property type="molecule type" value="Genomic_DNA"/>
</dbReference>
<evidence type="ECO:0000313" key="1">
    <source>
        <dbReference type="EMBL" id="KVM39931.1"/>
    </source>
</evidence>
<evidence type="ECO:0000313" key="2">
    <source>
        <dbReference type="Proteomes" id="UP000061665"/>
    </source>
</evidence>
<comment type="caution">
    <text evidence="1">The sequence shown here is derived from an EMBL/GenBank/DDBJ whole genome shotgun (WGS) entry which is preliminary data.</text>
</comment>
<organism evidence="1 2">
    <name type="scientific">Burkholderia ubonensis</name>
    <dbReference type="NCBI Taxonomy" id="101571"/>
    <lineage>
        <taxon>Bacteria</taxon>
        <taxon>Pseudomonadati</taxon>
        <taxon>Pseudomonadota</taxon>
        <taxon>Betaproteobacteria</taxon>
        <taxon>Burkholderiales</taxon>
        <taxon>Burkholderiaceae</taxon>
        <taxon>Burkholderia</taxon>
        <taxon>Burkholderia cepacia complex</taxon>
    </lineage>
</organism>